<keyword evidence="4 5" id="KW-0472">Membrane</keyword>
<gene>
    <name evidence="7" type="ORF">DU428_02785</name>
</gene>
<feature type="transmembrane region" description="Helical" evidence="5">
    <location>
        <begin position="335"/>
        <end position="352"/>
    </location>
</feature>
<protein>
    <recommendedName>
        <fullName evidence="6">O-antigen ligase-related domain-containing protein</fullName>
    </recommendedName>
</protein>
<dbReference type="GO" id="GO:0016020">
    <property type="term" value="C:membrane"/>
    <property type="evidence" value="ECO:0007669"/>
    <property type="project" value="UniProtKB-SubCell"/>
</dbReference>
<proteinExistence type="predicted"/>
<dbReference type="InterPro" id="IPR007016">
    <property type="entry name" value="O-antigen_ligase-rel_domated"/>
</dbReference>
<feature type="transmembrane region" description="Helical" evidence="5">
    <location>
        <begin position="135"/>
        <end position="151"/>
    </location>
</feature>
<organism evidence="7 8">
    <name type="scientific">Oceanihabitans sediminis</name>
    <dbReference type="NCBI Taxonomy" id="1812012"/>
    <lineage>
        <taxon>Bacteria</taxon>
        <taxon>Pseudomonadati</taxon>
        <taxon>Bacteroidota</taxon>
        <taxon>Flavobacteriia</taxon>
        <taxon>Flavobacteriales</taxon>
        <taxon>Flavobacteriaceae</taxon>
        <taxon>Oceanihabitans</taxon>
    </lineage>
</organism>
<dbReference type="EMBL" id="QPIG01000001">
    <property type="protein sequence ID" value="RCU58317.1"/>
    <property type="molecule type" value="Genomic_DNA"/>
</dbReference>
<comment type="caution">
    <text evidence="7">The sequence shown here is derived from an EMBL/GenBank/DDBJ whole genome shotgun (WGS) entry which is preliminary data.</text>
</comment>
<feature type="transmembrane region" description="Helical" evidence="5">
    <location>
        <begin position="156"/>
        <end position="176"/>
    </location>
</feature>
<accession>A0A368P602</accession>
<dbReference type="AlphaFoldDB" id="A0A368P602"/>
<feature type="domain" description="O-antigen ligase-related" evidence="6">
    <location>
        <begin position="118"/>
        <end position="285"/>
    </location>
</feature>
<evidence type="ECO:0000259" key="6">
    <source>
        <dbReference type="Pfam" id="PF04932"/>
    </source>
</evidence>
<evidence type="ECO:0000256" key="3">
    <source>
        <dbReference type="ARBA" id="ARBA00022989"/>
    </source>
</evidence>
<evidence type="ECO:0000256" key="5">
    <source>
        <dbReference type="SAM" id="Phobius"/>
    </source>
</evidence>
<feature type="transmembrane region" description="Helical" evidence="5">
    <location>
        <begin position="113"/>
        <end position="129"/>
    </location>
</feature>
<keyword evidence="8" id="KW-1185">Reference proteome</keyword>
<keyword evidence="2 5" id="KW-0812">Transmembrane</keyword>
<reference evidence="7 8" key="1">
    <citation type="submission" date="2018-07" db="EMBL/GenBank/DDBJ databases">
        <title>Oceanihabitans testaceum sp. nov., isolated from marine sediment.</title>
        <authorList>
            <person name="Li C.-M."/>
        </authorList>
    </citation>
    <scope>NUCLEOTIDE SEQUENCE [LARGE SCALE GENOMIC DNA]</scope>
    <source>
        <strain evidence="7 8">S9-10</strain>
    </source>
</reference>
<dbReference type="Proteomes" id="UP000252249">
    <property type="component" value="Unassembled WGS sequence"/>
</dbReference>
<evidence type="ECO:0000256" key="1">
    <source>
        <dbReference type="ARBA" id="ARBA00004141"/>
    </source>
</evidence>
<keyword evidence="3 5" id="KW-1133">Transmembrane helix</keyword>
<feature type="transmembrane region" description="Helical" evidence="5">
    <location>
        <begin position="308"/>
        <end position="329"/>
    </location>
</feature>
<evidence type="ECO:0000313" key="7">
    <source>
        <dbReference type="EMBL" id="RCU58317.1"/>
    </source>
</evidence>
<evidence type="ECO:0000313" key="8">
    <source>
        <dbReference type="Proteomes" id="UP000252249"/>
    </source>
</evidence>
<feature type="transmembrane region" description="Helical" evidence="5">
    <location>
        <begin position="21"/>
        <end position="39"/>
    </location>
</feature>
<sequence>MITSIVSSLYYGFDTFNFLKGILYFTKPILMILVGYAFCLKINNKDFIFKFLIYFSILLALSHIFIVIKWFYLEDISVNYLRYLGGKSNLIEFFGLIFLLSRNKLKLFFLNKNFVSIGVIILTISFVFYFSRTQFVALIIFMFCIYGYTRLNTKSILIGVSSIFSIILLFVILHSVNLDRNSTGVEGFLYKLKVAPSEIFNADINIENHAELWDKWRGFEAKKAIDQISERGTFAVIFGAGIGSLVDLDIDFAIQGIDSKLIPIIHNGYILVYFKAGLLGVFFYLVFIARLYSKTYAKSINNGYLETINNLVGGFAFYLLFTSLIISGIYNVNSLLPFILGYFLCVNHLTNLNRI</sequence>
<feature type="transmembrane region" description="Helical" evidence="5">
    <location>
        <begin position="51"/>
        <end position="72"/>
    </location>
</feature>
<comment type="subcellular location">
    <subcellularLocation>
        <location evidence="1">Membrane</location>
        <topology evidence="1">Multi-pass membrane protein</topology>
    </subcellularLocation>
</comment>
<evidence type="ECO:0000256" key="4">
    <source>
        <dbReference type="ARBA" id="ARBA00023136"/>
    </source>
</evidence>
<dbReference type="Pfam" id="PF04932">
    <property type="entry name" value="Wzy_C"/>
    <property type="match status" value="1"/>
</dbReference>
<evidence type="ECO:0000256" key="2">
    <source>
        <dbReference type="ARBA" id="ARBA00022692"/>
    </source>
</evidence>
<name>A0A368P602_9FLAO</name>
<feature type="transmembrane region" description="Helical" evidence="5">
    <location>
        <begin position="268"/>
        <end position="287"/>
    </location>
</feature>